<dbReference type="Proteomes" id="UP000664349">
    <property type="component" value="Unassembled WGS sequence"/>
</dbReference>
<protein>
    <recommendedName>
        <fullName evidence="3">AMP-binding enzyme C-terminal domain-containing protein</fullName>
    </recommendedName>
</protein>
<gene>
    <name evidence="1" type="ORF">J1C50_23725</name>
</gene>
<feature type="non-terminal residue" evidence="1">
    <location>
        <position position="1"/>
    </location>
</feature>
<dbReference type="PANTHER" id="PTHR45527">
    <property type="entry name" value="NONRIBOSOMAL PEPTIDE SYNTHETASE"/>
    <property type="match status" value="1"/>
</dbReference>
<dbReference type="Gene3D" id="3.30.300.30">
    <property type="match status" value="1"/>
</dbReference>
<feature type="non-terminal residue" evidence="1">
    <location>
        <position position="74"/>
    </location>
</feature>
<comment type="caution">
    <text evidence="1">The sequence shown here is derived from an EMBL/GenBank/DDBJ whole genome shotgun (WGS) entry which is preliminary data.</text>
</comment>
<evidence type="ECO:0000313" key="1">
    <source>
        <dbReference type="EMBL" id="MBO0418517.1"/>
    </source>
</evidence>
<evidence type="ECO:0008006" key="3">
    <source>
        <dbReference type="Google" id="ProtNLM"/>
    </source>
</evidence>
<reference evidence="1 2" key="1">
    <citation type="submission" date="2021-03" db="EMBL/GenBank/DDBJ databases">
        <title>First Case of infection caused by Chromobacterium haemolyticum derived from water in China.</title>
        <authorList>
            <person name="Chen J."/>
            <person name="Liu C."/>
        </authorList>
    </citation>
    <scope>NUCLEOTIDE SEQUENCE [LARGE SCALE GENOMIC DNA]</scope>
    <source>
        <strain evidence="1 2">WJ-5</strain>
    </source>
</reference>
<dbReference type="EMBL" id="JAFLRD010000080">
    <property type="protein sequence ID" value="MBO0418517.1"/>
    <property type="molecule type" value="Genomic_DNA"/>
</dbReference>
<evidence type="ECO:0000313" key="2">
    <source>
        <dbReference type="Proteomes" id="UP000664349"/>
    </source>
</evidence>
<dbReference type="SUPFAM" id="SSF56801">
    <property type="entry name" value="Acetyl-CoA synthetase-like"/>
    <property type="match status" value="1"/>
</dbReference>
<accession>A0ABS3GTY1</accession>
<dbReference type="InterPro" id="IPR045851">
    <property type="entry name" value="AMP-bd_C_sf"/>
</dbReference>
<keyword evidence="2" id="KW-1185">Reference proteome</keyword>
<dbReference type="PANTHER" id="PTHR45527:SF1">
    <property type="entry name" value="FATTY ACID SYNTHASE"/>
    <property type="match status" value="1"/>
</dbReference>
<dbReference type="RefSeq" id="WP_200123290.1">
    <property type="nucleotide sequence ID" value="NZ_JAEILV010000086.1"/>
</dbReference>
<sequence>DAEPAALRAALAAELPEHMLPAVIVTLERFPLTHHGKIDRAALPAAQATSDAPRVDPRSDAERALAQIWADVLA</sequence>
<name>A0ABS3GTY1_9NEIS</name>
<proteinExistence type="predicted"/>
<organism evidence="1 2">
    <name type="scientific">Chromobacterium haemolyticum</name>
    <dbReference type="NCBI Taxonomy" id="394935"/>
    <lineage>
        <taxon>Bacteria</taxon>
        <taxon>Pseudomonadati</taxon>
        <taxon>Pseudomonadota</taxon>
        <taxon>Betaproteobacteria</taxon>
        <taxon>Neisseriales</taxon>
        <taxon>Chromobacteriaceae</taxon>
        <taxon>Chromobacterium</taxon>
    </lineage>
</organism>